<feature type="region of interest" description="Disordered" evidence="4">
    <location>
        <begin position="298"/>
        <end position="328"/>
    </location>
</feature>
<keyword evidence="1" id="KW-0145">Chemotaxis</keyword>
<dbReference type="CDD" id="cd11386">
    <property type="entry name" value="MCP_signal"/>
    <property type="match status" value="1"/>
</dbReference>
<evidence type="ECO:0000313" key="8">
    <source>
        <dbReference type="EMBL" id="MDA4844759.1"/>
    </source>
</evidence>
<dbReference type="InterPro" id="IPR004089">
    <property type="entry name" value="MCPsignal_dom"/>
</dbReference>
<keyword evidence="5" id="KW-0812">Transmembrane</keyword>
<proteinExistence type="inferred from homology"/>
<keyword evidence="5" id="KW-0472">Membrane</keyword>
<feature type="region of interest" description="Disordered" evidence="4">
    <location>
        <begin position="633"/>
        <end position="675"/>
    </location>
</feature>
<dbReference type="PROSITE" id="PS50885">
    <property type="entry name" value="HAMP"/>
    <property type="match status" value="2"/>
</dbReference>
<dbReference type="InterPro" id="IPR051310">
    <property type="entry name" value="MCP_chemotaxis"/>
</dbReference>
<comment type="similarity">
    <text evidence="2">Belongs to the methyl-accepting chemotaxis (MCP) protein family.</text>
</comment>
<dbReference type="SUPFAM" id="SSF158472">
    <property type="entry name" value="HAMP domain-like"/>
    <property type="match status" value="1"/>
</dbReference>
<evidence type="ECO:0000259" key="7">
    <source>
        <dbReference type="PROSITE" id="PS50885"/>
    </source>
</evidence>
<dbReference type="CDD" id="cd06225">
    <property type="entry name" value="HAMP"/>
    <property type="match status" value="1"/>
</dbReference>
<feature type="region of interest" description="Disordered" evidence="4">
    <location>
        <begin position="415"/>
        <end position="439"/>
    </location>
</feature>
<dbReference type="Gene3D" id="1.10.287.950">
    <property type="entry name" value="Methyl-accepting chemotaxis protein"/>
    <property type="match status" value="1"/>
</dbReference>
<dbReference type="SMART" id="SM00304">
    <property type="entry name" value="HAMP"/>
    <property type="match status" value="2"/>
</dbReference>
<dbReference type="RefSeq" id="WP_271088297.1">
    <property type="nucleotide sequence ID" value="NZ_JAPJZH010000003.1"/>
</dbReference>
<name>A0ABT4VJ66_9HYPH</name>
<evidence type="ECO:0000256" key="3">
    <source>
        <dbReference type="PROSITE-ProRule" id="PRU00284"/>
    </source>
</evidence>
<evidence type="ECO:0000256" key="1">
    <source>
        <dbReference type="ARBA" id="ARBA00022500"/>
    </source>
</evidence>
<evidence type="ECO:0000256" key="5">
    <source>
        <dbReference type="SAM" id="Phobius"/>
    </source>
</evidence>
<dbReference type="Pfam" id="PF00672">
    <property type="entry name" value="HAMP"/>
    <property type="match status" value="1"/>
</dbReference>
<accession>A0ABT4VJ66</accession>
<sequence>MDMVSGNDRRGGKSLSVGTKIYAIVGLCLVLMFAVAGTSIWQMRSVGKEIEAIAERDTAMIASLTKLTVHQLEQAIDFERGMRLAEELERHPEMRSELDNTIDHFRKFATLVDTEFVDTIALAKHAAKASNTPAERDIFEHIDRDLSVLAELHKEFDTKALETLELASRGALEEAFPKIEGVETLQNKLDHDLEELLFEIEEFTVEAALKAEEHEIFAQQLMTGITIVAIVLSLFLSIMLVRRNITGPLRQIVGGLDALNNDDLSVDVHVASNDEMGMIADSYSVFKDNLIRSRELEAEQKAQEQRQREEEEREKQETEARAREQAAVTQSFSSAMSSLAANDLSFRISGDFPPAFQSLKDDFNNAMEKLSSTMQAIGTASEQMLSGSREIHSAVDNLARRNEQQAASVEETAAAVSETTTAMKSASERAVEASSLASEARDNAEQSGIVVRDAIDAMTKIEQSAEEITNIIAVIDEISFQTNLLALNAGVEAARAGEAGQGFAVVAQEVRELAQRSSDAAKEIKTLIDSSSEDVRAGVTLVNKTGSVLETIVAQVKEIDLHVQSISGSAKEQAVGLQEINGAVNNIDEGTQQNAAVSEEASAASQMLAEEVGRVNVMLSAFDTGNLARAAKPEAESASVSGKEGHSANKPTVRLSGGFEGNTALAADNENWDEF</sequence>
<feature type="domain" description="HAMP" evidence="7">
    <location>
        <begin position="323"/>
        <end position="375"/>
    </location>
</feature>
<evidence type="ECO:0000256" key="2">
    <source>
        <dbReference type="ARBA" id="ARBA00029447"/>
    </source>
</evidence>
<dbReference type="EMBL" id="JAPJZH010000003">
    <property type="protein sequence ID" value="MDA4844759.1"/>
    <property type="molecule type" value="Genomic_DNA"/>
</dbReference>
<feature type="compositionally biased region" description="Basic and acidic residues" evidence="4">
    <location>
        <begin position="298"/>
        <end position="324"/>
    </location>
</feature>
<gene>
    <name evidence="8" type="ORF">OOZ53_05325</name>
</gene>
<dbReference type="Gene3D" id="6.10.340.10">
    <property type="match status" value="1"/>
</dbReference>
<evidence type="ECO:0000259" key="6">
    <source>
        <dbReference type="PROSITE" id="PS50111"/>
    </source>
</evidence>
<evidence type="ECO:0000256" key="4">
    <source>
        <dbReference type="SAM" id="MobiDB-lite"/>
    </source>
</evidence>
<dbReference type="SMART" id="SM00283">
    <property type="entry name" value="MA"/>
    <property type="match status" value="1"/>
</dbReference>
<dbReference type="PANTHER" id="PTHR43531">
    <property type="entry name" value="PROTEIN ICFG"/>
    <property type="match status" value="1"/>
</dbReference>
<dbReference type="InterPro" id="IPR003660">
    <property type="entry name" value="HAMP_dom"/>
</dbReference>
<feature type="domain" description="Methyl-accepting transducer" evidence="6">
    <location>
        <begin position="380"/>
        <end position="609"/>
    </location>
</feature>
<feature type="domain" description="HAMP" evidence="7">
    <location>
        <begin position="243"/>
        <end position="295"/>
    </location>
</feature>
<feature type="transmembrane region" description="Helical" evidence="5">
    <location>
        <begin position="21"/>
        <end position="41"/>
    </location>
</feature>
<keyword evidence="5" id="KW-1133">Transmembrane helix</keyword>
<organism evidence="8 9">
    <name type="scientific">Hoeflea poritis</name>
    <dbReference type="NCBI Taxonomy" id="2993659"/>
    <lineage>
        <taxon>Bacteria</taxon>
        <taxon>Pseudomonadati</taxon>
        <taxon>Pseudomonadota</taxon>
        <taxon>Alphaproteobacteria</taxon>
        <taxon>Hyphomicrobiales</taxon>
        <taxon>Rhizobiaceae</taxon>
        <taxon>Hoeflea</taxon>
    </lineage>
</organism>
<keyword evidence="9" id="KW-1185">Reference proteome</keyword>
<dbReference type="PANTHER" id="PTHR43531:SF11">
    <property type="entry name" value="METHYL-ACCEPTING CHEMOTAXIS PROTEIN 3"/>
    <property type="match status" value="1"/>
</dbReference>
<keyword evidence="3" id="KW-0807">Transducer</keyword>
<protein>
    <submittedName>
        <fullName evidence="8">HAMP domain-containing methyl-accepting chemotaxis protein</fullName>
    </submittedName>
</protein>
<evidence type="ECO:0000313" key="9">
    <source>
        <dbReference type="Proteomes" id="UP001148313"/>
    </source>
</evidence>
<dbReference type="Pfam" id="PF00015">
    <property type="entry name" value="MCPsignal"/>
    <property type="match status" value="1"/>
</dbReference>
<dbReference type="Proteomes" id="UP001148313">
    <property type="component" value="Unassembled WGS sequence"/>
</dbReference>
<dbReference type="SUPFAM" id="SSF58104">
    <property type="entry name" value="Methyl-accepting chemotaxis protein (MCP) signaling domain"/>
    <property type="match status" value="1"/>
</dbReference>
<reference evidence="8" key="1">
    <citation type="submission" date="2022-11" db="EMBL/GenBank/DDBJ databases">
        <title>Hoeflea poritis sp. nov., isolated from scleractinian coral Porites lutea.</title>
        <authorList>
            <person name="Zhang G."/>
            <person name="Wei Q."/>
            <person name="Cai L."/>
        </authorList>
    </citation>
    <scope>NUCLEOTIDE SEQUENCE</scope>
    <source>
        <strain evidence="8">E7-10</strain>
    </source>
</reference>
<comment type="caution">
    <text evidence="8">The sequence shown here is derived from an EMBL/GenBank/DDBJ whole genome shotgun (WGS) entry which is preliminary data.</text>
</comment>
<dbReference type="PROSITE" id="PS50111">
    <property type="entry name" value="CHEMOTAXIS_TRANSDUC_2"/>
    <property type="match status" value="1"/>
</dbReference>